<dbReference type="RefSeq" id="XP_007863980.1">
    <property type="nucleotide sequence ID" value="XM_007865789.1"/>
</dbReference>
<gene>
    <name evidence="13" type="ORF">GLOTRDRAFT_39005</name>
</gene>
<keyword evidence="9 12" id="KW-0408">Iron</keyword>
<dbReference type="GO" id="GO:0016020">
    <property type="term" value="C:membrane"/>
    <property type="evidence" value="ECO:0007669"/>
    <property type="project" value="UniProtKB-SubCell"/>
</dbReference>
<dbReference type="InterPro" id="IPR036396">
    <property type="entry name" value="Cyt_P450_sf"/>
</dbReference>
<evidence type="ECO:0000256" key="1">
    <source>
        <dbReference type="ARBA" id="ARBA00001971"/>
    </source>
</evidence>
<evidence type="ECO:0000256" key="3">
    <source>
        <dbReference type="ARBA" id="ARBA00010617"/>
    </source>
</evidence>
<dbReference type="HOGENOM" id="CLU_001570_20_2_1"/>
<dbReference type="EMBL" id="KB469299">
    <property type="protein sequence ID" value="EPQ57039.1"/>
    <property type="molecule type" value="Genomic_DNA"/>
</dbReference>
<evidence type="ECO:0000256" key="8">
    <source>
        <dbReference type="ARBA" id="ARBA00023002"/>
    </source>
</evidence>
<keyword evidence="14" id="KW-1185">Reference proteome</keyword>
<dbReference type="GO" id="GO:0020037">
    <property type="term" value="F:heme binding"/>
    <property type="evidence" value="ECO:0007669"/>
    <property type="project" value="InterPro"/>
</dbReference>
<keyword evidence="7" id="KW-1133">Transmembrane helix</keyword>
<feature type="non-terminal residue" evidence="13">
    <location>
        <position position="1"/>
    </location>
</feature>
<evidence type="ECO:0000256" key="9">
    <source>
        <dbReference type="ARBA" id="ARBA00023004"/>
    </source>
</evidence>
<dbReference type="STRING" id="670483.S7RV07"/>
<accession>S7RV07</accession>
<dbReference type="PANTHER" id="PTHR46300:SF2">
    <property type="entry name" value="CYTOCHROME P450 MONOOXYGENASE ALNH-RELATED"/>
    <property type="match status" value="1"/>
</dbReference>
<dbReference type="InterPro" id="IPR001128">
    <property type="entry name" value="Cyt_P450"/>
</dbReference>
<comment type="cofactor">
    <cofactor evidence="1">
        <name>heme</name>
        <dbReference type="ChEBI" id="CHEBI:30413"/>
    </cofactor>
</comment>
<evidence type="ECO:0000256" key="12">
    <source>
        <dbReference type="RuleBase" id="RU000461"/>
    </source>
</evidence>
<dbReference type="GO" id="GO:0005506">
    <property type="term" value="F:iron ion binding"/>
    <property type="evidence" value="ECO:0007669"/>
    <property type="project" value="InterPro"/>
</dbReference>
<evidence type="ECO:0000256" key="7">
    <source>
        <dbReference type="ARBA" id="ARBA00022989"/>
    </source>
</evidence>
<dbReference type="PANTHER" id="PTHR46300">
    <property type="entry name" value="P450, PUTATIVE (EUROFUNG)-RELATED-RELATED"/>
    <property type="match status" value="1"/>
</dbReference>
<protein>
    <submittedName>
        <fullName evidence="13">Cytochrome P450</fullName>
    </submittedName>
</protein>
<dbReference type="Gene3D" id="1.10.630.10">
    <property type="entry name" value="Cytochrome P450"/>
    <property type="match status" value="1"/>
</dbReference>
<dbReference type="InterPro" id="IPR050364">
    <property type="entry name" value="Cytochrome_P450_fung"/>
</dbReference>
<dbReference type="eggNOG" id="KOG0156">
    <property type="taxonomic scope" value="Eukaryota"/>
</dbReference>
<dbReference type="OrthoDB" id="2789670at2759"/>
<evidence type="ECO:0000313" key="14">
    <source>
        <dbReference type="Proteomes" id="UP000030669"/>
    </source>
</evidence>
<keyword evidence="11" id="KW-0472">Membrane</keyword>
<evidence type="ECO:0000256" key="2">
    <source>
        <dbReference type="ARBA" id="ARBA00004370"/>
    </source>
</evidence>
<dbReference type="KEGG" id="gtr:GLOTRDRAFT_39005"/>
<dbReference type="GO" id="GO:0016705">
    <property type="term" value="F:oxidoreductase activity, acting on paired donors, with incorporation or reduction of molecular oxygen"/>
    <property type="evidence" value="ECO:0007669"/>
    <property type="project" value="InterPro"/>
</dbReference>
<evidence type="ECO:0000256" key="10">
    <source>
        <dbReference type="ARBA" id="ARBA00023033"/>
    </source>
</evidence>
<comment type="similarity">
    <text evidence="3 12">Belongs to the cytochrome P450 family.</text>
</comment>
<dbReference type="GO" id="GO:0004497">
    <property type="term" value="F:monooxygenase activity"/>
    <property type="evidence" value="ECO:0007669"/>
    <property type="project" value="UniProtKB-KW"/>
</dbReference>
<reference evidence="13 14" key="1">
    <citation type="journal article" date="2012" name="Science">
        <title>The Paleozoic origin of enzymatic lignin decomposition reconstructed from 31 fungal genomes.</title>
        <authorList>
            <person name="Floudas D."/>
            <person name="Binder M."/>
            <person name="Riley R."/>
            <person name="Barry K."/>
            <person name="Blanchette R.A."/>
            <person name="Henrissat B."/>
            <person name="Martinez A.T."/>
            <person name="Otillar R."/>
            <person name="Spatafora J.W."/>
            <person name="Yadav J.S."/>
            <person name="Aerts A."/>
            <person name="Benoit I."/>
            <person name="Boyd A."/>
            <person name="Carlson A."/>
            <person name="Copeland A."/>
            <person name="Coutinho P.M."/>
            <person name="de Vries R.P."/>
            <person name="Ferreira P."/>
            <person name="Findley K."/>
            <person name="Foster B."/>
            <person name="Gaskell J."/>
            <person name="Glotzer D."/>
            <person name="Gorecki P."/>
            <person name="Heitman J."/>
            <person name="Hesse C."/>
            <person name="Hori C."/>
            <person name="Igarashi K."/>
            <person name="Jurgens J.A."/>
            <person name="Kallen N."/>
            <person name="Kersten P."/>
            <person name="Kohler A."/>
            <person name="Kuees U."/>
            <person name="Kumar T.K.A."/>
            <person name="Kuo A."/>
            <person name="LaButti K."/>
            <person name="Larrondo L.F."/>
            <person name="Lindquist E."/>
            <person name="Ling A."/>
            <person name="Lombard V."/>
            <person name="Lucas S."/>
            <person name="Lundell T."/>
            <person name="Martin R."/>
            <person name="McLaughlin D.J."/>
            <person name="Morgenstern I."/>
            <person name="Morin E."/>
            <person name="Murat C."/>
            <person name="Nagy L.G."/>
            <person name="Nolan M."/>
            <person name="Ohm R.A."/>
            <person name="Patyshakuliyeva A."/>
            <person name="Rokas A."/>
            <person name="Ruiz-Duenas F.J."/>
            <person name="Sabat G."/>
            <person name="Salamov A."/>
            <person name="Samejima M."/>
            <person name="Schmutz J."/>
            <person name="Slot J.C."/>
            <person name="St John F."/>
            <person name="Stenlid J."/>
            <person name="Sun H."/>
            <person name="Sun S."/>
            <person name="Syed K."/>
            <person name="Tsang A."/>
            <person name="Wiebenga A."/>
            <person name="Young D."/>
            <person name="Pisabarro A."/>
            <person name="Eastwood D.C."/>
            <person name="Martin F."/>
            <person name="Cullen D."/>
            <person name="Grigoriev I.V."/>
            <person name="Hibbett D.S."/>
        </authorList>
    </citation>
    <scope>NUCLEOTIDE SEQUENCE [LARGE SCALE GENOMIC DNA]</scope>
    <source>
        <strain evidence="13 14">ATCC 11539</strain>
    </source>
</reference>
<dbReference type="GeneID" id="19305872"/>
<comment type="subcellular location">
    <subcellularLocation>
        <location evidence="2">Membrane</location>
    </subcellularLocation>
</comment>
<dbReference type="PROSITE" id="PS00086">
    <property type="entry name" value="CYTOCHROME_P450"/>
    <property type="match status" value="1"/>
</dbReference>
<evidence type="ECO:0000256" key="4">
    <source>
        <dbReference type="ARBA" id="ARBA00022617"/>
    </source>
</evidence>
<evidence type="ECO:0000256" key="5">
    <source>
        <dbReference type="ARBA" id="ARBA00022692"/>
    </source>
</evidence>
<sequence length="123" mass="13499">HRCAEDDWYNGYFIPKGTICIPNVMGMNKDPAVWGPDAQQFNPQGHLDKDGRLAQAPVNTKEESHATFGFGPRTCPGRHLANNSLFFSIASILWASHIRPARDKGGKEIVPDPSQIITGGLVM</sequence>
<organism evidence="13 14">
    <name type="scientific">Gloeophyllum trabeum (strain ATCC 11539 / FP-39264 / Madison 617)</name>
    <name type="common">Brown rot fungus</name>
    <dbReference type="NCBI Taxonomy" id="670483"/>
    <lineage>
        <taxon>Eukaryota</taxon>
        <taxon>Fungi</taxon>
        <taxon>Dikarya</taxon>
        <taxon>Basidiomycota</taxon>
        <taxon>Agaricomycotina</taxon>
        <taxon>Agaricomycetes</taxon>
        <taxon>Gloeophyllales</taxon>
        <taxon>Gloeophyllaceae</taxon>
        <taxon>Gloeophyllum</taxon>
    </lineage>
</organism>
<dbReference type="OMA" id="QCRIERI"/>
<keyword evidence="6 12" id="KW-0479">Metal-binding</keyword>
<evidence type="ECO:0000256" key="6">
    <source>
        <dbReference type="ARBA" id="ARBA00022723"/>
    </source>
</evidence>
<dbReference type="AlphaFoldDB" id="S7RV07"/>
<dbReference type="InterPro" id="IPR017972">
    <property type="entry name" value="Cyt_P450_CS"/>
</dbReference>
<evidence type="ECO:0000256" key="11">
    <source>
        <dbReference type="ARBA" id="ARBA00023136"/>
    </source>
</evidence>
<dbReference type="SUPFAM" id="SSF48264">
    <property type="entry name" value="Cytochrome P450"/>
    <property type="match status" value="1"/>
</dbReference>
<keyword evidence="5" id="KW-0812">Transmembrane</keyword>
<keyword evidence="4 12" id="KW-0349">Heme</keyword>
<keyword evidence="8 12" id="KW-0560">Oxidoreductase</keyword>
<dbReference type="Pfam" id="PF00067">
    <property type="entry name" value="p450"/>
    <property type="match status" value="1"/>
</dbReference>
<proteinExistence type="inferred from homology"/>
<evidence type="ECO:0000313" key="13">
    <source>
        <dbReference type="EMBL" id="EPQ57039.1"/>
    </source>
</evidence>
<keyword evidence="10 12" id="KW-0503">Monooxygenase</keyword>
<name>S7RV07_GLOTA</name>
<dbReference type="Proteomes" id="UP000030669">
    <property type="component" value="Unassembled WGS sequence"/>
</dbReference>